<gene>
    <name evidence="2" type="ORF">DH2020_020226</name>
</gene>
<proteinExistence type="predicted"/>
<dbReference type="InterPro" id="IPR043502">
    <property type="entry name" value="DNA/RNA_pol_sf"/>
</dbReference>
<organism evidence="2 3">
    <name type="scientific">Rehmannia glutinosa</name>
    <name type="common">Chinese foxglove</name>
    <dbReference type="NCBI Taxonomy" id="99300"/>
    <lineage>
        <taxon>Eukaryota</taxon>
        <taxon>Viridiplantae</taxon>
        <taxon>Streptophyta</taxon>
        <taxon>Embryophyta</taxon>
        <taxon>Tracheophyta</taxon>
        <taxon>Spermatophyta</taxon>
        <taxon>Magnoliopsida</taxon>
        <taxon>eudicotyledons</taxon>
        <taxon>Gunneridae</taxon>
        <taxon>Pentapetalae</taxon>
        <taxon>asterids</taxon>
        <taxon>lamiids</taxon>
        <taxon>Lamiales</taxon>
        <taxon>Orobanchaceae</taxon>
        <taxon>Rehmannieae</taxon>
        <taxon>Rehmannia</taxon>
    </lineage>
</organism>
<dbReference type="SUPFAM" id="SSF56672">
    <property type="entry name" value="DNA/RNA polymerases"/>
    <property type="match status" value="1"/>
</dbReference>
<keyword evidence="3" id="KW-1185">Reference proteome</keyword>
<dbReference type="CDD" id="cd09272">
    <property type="entry name" value="RNase_HI_RT_Ty1"/>
    <property type="match status" value="1"/>
</dbReference>
<evidence type="ECO:0000313" key="2">
    <source>
        <dbReference type="EMBL" id="KAK6146357.1"/>
    </source>
</evidence>
<evidence type="ECO:0000313" key="3">
    <source>
        <dbReference type="Proteomes" id="UP001318860"/>
    </source>
</evidence>
<dbReference type="PANTHER" id="PTHR11439:SF494">
    <property type="entry name" value="CYSTEINE-RICH RLK (RECEPTOR-LIKE PROTEIN KINASE) 8"/>
    <property type="match status" value="1"/>
</dbReference>
<sequence>MELPPGFHRQGELPLPKRTVCKLLRSIYGLKQTSRQWFAKLSSALLAYGFHQSAVDHSLFTFTRASAFIVLPVYVDDIVIGGNDYSAISHVKEFLASSFKLKDLGDLKYFLGFEIARSAKGISICQREYAINLLDESGYLGCKPRTVTMDYNVKLHKDSGTLLDDASSYRRLVGKLLYLTLTRPDLTFVVHKLSQFVASPRDAHLNAAYQVLRYIKGTIGQGLLFPAKSSFELKGFVDSDWASCLDTRRSISGYCIFLGSSLVSWKSKKQQTVSRSSAEAEYRSMAHGTCELVWLLSLLSELGIPHPKPAVLFCDNQAALHIASNPVFHEWTKHIEIDCHLVREKIQKGIIKTLHVPSDGQLAYLLTKPLPPGPHRSLIRKMGLYNIYSHLEGEY</sequence>
<dbReference type="PANTHER" id="PTHR11439">
    <property type="entry name" value="GAG-POL-RELATED RETROTRANSPOSON"/>
    <property type="match status" value="1"/>
</dbReference>
<reference evidence="2 3" key="1">
    <citation type="journal article" date="2021" name="Comput. Struct. Biotechnol. J.">
        <title>De novo genome assembly of the potent medicinal plant Rehmannia glutinosa using nanopore technology.</title>
        <authorList>
            <person name="Ma L."/>
            <person name="Dong C."/>
            <person name="Song C."/>
            <person name="Wang X."/>
            <person name="Zheng X."/>
            <person name="Niu Y."/>
            <person name="Chen S."/>
            <person name="Feng W."/>
        </authorList>
    </citation>
    <scope>NUCLEOTIDE SEQUENCE [LARGE SCALE GENOMIC DNA]</scope>
    <source>
        <strain evidence="2">DH-2019</strain>
    </source>
</reference>
<accession>A0ABR0WFM4</accession>
<protein>
    <recommendedName>
        <fullName evidence="1">Reverse transcriptase Ty1/copia-type domain-containing protein</fullName>
    </recommendedName>
</protein>
<dbReference type="EMBL" id="JABTTQ020000011">
    <property type="protein sequence ID" value="KAK6146357.1"/>
    <property type="molecule type" value="Genomic_DNA"/>
</dbReference>
<dbReference type="InterPro" id="IPR013103">
    <property type="entry name" value="RVT_2"/>
</dbReference>
<evidence type="ECO:0000259" key="1">
    <source>
        <dbReference type="Pfam" id="PF07727"/>
    </source>
</evidence>
<dbReference type="Pfam" id="PF07727">
    <property type="entry name" value="RVT_2"/>
    <property type="match status" value="1"/>
</dbReference>
<dbReference type="Proteomes" id="UP001318860">
    <property type="component" value="Unassembled WGS sequence"/>
</dbReference>
<feature type="domain" description="Reverse transcriptase Ty1/copia-type" evidence="1">
    <location>
        <begin position="3"/>
        <end position="149"/>
    </location>
</feature>
<name>A0ABR0WFM4_REHGL</name>
<comment type="caution">
    <text evidence="2">The sequence shown here is derived from an EMBL/GenBank/DDBJ whole genome shotgun (WGS) entry which is preliminary data.</text>
</comment>